<evidence type="ECO:0000313" key="1">
    <source>
        <dbReference type="EMBL" id="GKV14119.1"/>
    </source>
</evidence>
<gene>
    <name evidence="1" type="ORF">SLEP1_g25034</name>
</gene>
<reference evidence="1 2" key="1">
    <citation type="journal article" date="2021" name="Commun. Biol.">
        <title>The genome of Shorea leprosula (Dipterocarpaceae) highlights the ecological relevance of drought in aseasonal tropical rainforests.</title>
        <authorList>
            <person name="Ng K.K.S."/>
            <person name="Kobayashi M.J."/>
            <person name="Fawcett J.A."/>
            <person name="Hatakeyama M."/>
            <person name="Paape T."/>
            <person name="Ng C.H."/>
            <person name="Ang C.C."/>
            <person name="Tnah L.H."/>
            <person name="Lee C.T."/>
            <person name="Nishiyama T."/>
            <person name="Sese J."/>
            <person name="O'Brien M.J."/>
            <person name="Copetti D."/>
            <person name="Mohd Noor M.I."/>
            <person name="Ong R.C."/>
            <person name="Putra M."/>
            <person name="Sireger I.Z."/>
            <person name="Indrioko S."/>
            <person name="Kosugi Y."/>
            <person name="Izuno A."/>
            <person name="Isagi Y."/>
            <person name="Lee S.L."/>
            <person name="Shimizu K.K."/>
        </authorList>
    </citation>
    <scope>NUCLEOTIDE SEQUENCE [LARGE SCALE GENOMIC DNA]</scope>
    <source>
        <strain evidence="1">214</strain>
    </source>
</reference>
<comment type="caution">
    <text evidence="1">The sequence shown here is derived from an EMBL/GenBank/DDBJ whole genome shotgun (WGS) entry which is preliminary data.</text>
</comment>
<dbReference type="Proteomes" id="UP001054252">
    <property type="component" value="Unassembled WGS sequence"/>
</dbReference>
<organism evidence="1 2">
    <name type="scientific">Rubroshorea leprosula</name>
    <dbReference type="NCBI Taxonomy" id="152421"/>
    <lineage>
        <taxon>Eukaryota</taxon>
        <taxon>Viridiplantae</taxon>
        <taxon>Streptophyta</taxon>
        <taxon>Embryophyta</taxon>
        <taxon>Tracheophyta</taxon>
        <taxon>Spermatophyta</taxon>
        <taxon>Magnoliopsida</taxon>
        <taxon>eudicotyledons</taxon>
        <taxon>Gunneridae</taxon>
        <taxon>Pentapetalae</taxon>
        <taxon>rosids</taxon>
        <taxon>malvids</taxon>
        <taxon>Malvales</taxon>
        <taxon>Dipterocarpaceae</taxon>
        <taxon>Rubroshorea</taxon>
    </lineage>
</organism>
<sequence>MEAADPTRCQVKGQRGCPAIGFRGPLFRLLQGVALNTFLM</sequence>
<accession>A0AAV5JHU9</accession>
<dbReference type="EMBL" id="BPVZ01000040">
    <property type="protein sequence ID" value="GKV14119.1"/>
    <property type="molecule type" value="Genomic_DNA"/>
</dbReference>
<dbReference type="AlphaFoldDB" id="A0AAV5JHU9"/>
<keyword evidence="2" id="KW-1185">Reference proteome</keyword>
<proteinExistence type="predicted"/>
<protein>
    <submittedName>
        <fullName evidence="1">Uncharacterized protein</fullName>
    </submittedName>
</protein>
<name>A0AAV5JHU9_9ROSI</name>
<evidence type="ECO:0000313" key="2">
    <source>
        <dbReference type="Proteomes" id="UP001054252"/>
    </source>
</evidence>